<organism evidence="1 2">
    <name type="scientific">Arabidopsis thaliana</name>
    <name type="common">Mouse-ear cress</name>
    <dbReference type="NCBI Taxonomy" id="3702"/>
    <lineage>
        <taxon>Eukaryota</taxon>
        <taxon>Viridiplantae</taxon>
        <taxon>Streptophyta</taxon>
        <taxon>Embryophyta</taxon>
        <taxon>Tracheophyta</taxon>
        <taxon>Spermatophyta</taxon>
        <taxon>Magnoliopsida</taxon>
        <taxon>eudicotyledons</taxon>
        <taxon>Gunneridae</taxon>
        <taxon>Pentapetalae</taxon>
        <taxon>rosids</taxon>
        <taxon>malvids</taxon>
        <taxon>Brassicales</taxon>
        <taxon>Brassicaceae</taxon>
        <taxon>Camelineae</taxon>
        <taxon>Arabidopsis</taxon>
    </lineage>
</organism>
<dbReference type="InterPro" id="IPR036815">
    <property type="entry name" value="14-3-3_dom_sf"/>
</dbReference>
<gene>
    <name evidence="1" type="ORF">C24_LOCUS16119</name>
</gene>
<dbReference type="Proteomes" id="UP000434276">
    <property type="component" value="Unassembled WGS sequence"/>
</dbReference>
<protein>
    <submittedName>
        <fullName evidence="1">Uncharacterized protein</fullName>
    </submittedName>
</protein>
<reference evidence="1 2" key="1">
    <citation type="submission" date="2019-12" db="EMBL/GenBank/DDBJ databases">
        <authorList>
            <person name="Jiao W.-B."/>
            <person name="Schneeberger K."/>
        </authorList>
    </citation>
    <scope>NUCLEOTIDE SEQUENCE [LARGE SCALE GENOMIC DNA]</scope>
    <source>
        <strain evidence="2">cv. C24</strain>
    </source>
</reference>
<proteinExistence type="predicted"/>
<dbReference type="ExpressionAtlas" id="A0A5S9XM01">
    <property type="expression patterns" value="baseline and differential"/>
</dbReference>
<dbReference type="Gene3D" id="1.20.190.20">
    <property type="entry name" value="14-3-3 domain"/>
    <property type="match status" value="1"/>
</dbReference>
<accession>A0A5S9XM01</accession>
<dbReference type="EMBL" id="CACSHJ010000089">
    <property type="protein sequence ID" value="CAA0387248.1"/>
    <property type="molecule type" value="Genomic_DNA"/>
</dbReference>
<sequence length="112" mass="13193">MSKSTERIQLFKRVVAAEYYLFYDVLLEAVKDIQKLKVDLTIEEKKCLEMVNENLFNEAVKIVKLLEDMGMRSEETIIIDDNQKMIKEYLEDTFIVCHKICKEIQKLGICPL</sequence>
<dbReference type="OrthoDB" id="10334781at2759"/>
<name>A0A5S9XM01_ARATH</name>
<evidence type="ECO:0000313" key="2">
    <source>
        <dbReference type="Proteomes" id="UP000434276"/>
    </source>
</evidence>
<evidence type="ECO:0000313" key="1">
    <source>
        <dbReference type="EMBL" id="CAA0387248.1"/>
    </source>
</evidence>
<dbReference type="AlphaFoldDB" id="A0A5S9XM01"/>